<gene>
    <name evidence="1" type="ORF">N7517_001642</name>
</gene>
<protein>
    <submittedName>
        <fullName evidence="1">Uncharacterized protein</fullName>
    </submittedName>
</protein>
<dbReference type="GeneID" id="81458555"/>
<reference evidence="1" key="1">
    <citation type="submission" date="2022-12" db="EMBL/GenBank/DDBJ databases">
        <authorList>
            <person name="Petersen C."/>
        </authorList>
    </citation>
    <scope>NUCLEOTIDE SEQUENCE</scope>
    <source>
        <strain evidence="1">IBT 3081</strain>
    </source>
</reference>
<evidence type="ECO:0000313" key="1">
    <source>
        <dbReference type="EMBL" id="KAJ5383731.1"/>
    </source>
</evidence>
<organism evidence="1 2">
    <name type="scientific">Penicillium concentricum</name>
    <dbReference type="NCBI Taxonomy" id="293559"/>
    <lineage>
        <taxon>Eukaryota</taxon>
        <taxon>Fungi</taxon>
        <taxon>Dikarya</taxon>
        <taxon>Ascomycota</taxon>
        <taxon>Pezizomycotina</taxon>
        <taxon>Eurotiomycetes</taxon>
        <taxon>Eurotiomycetidae</taxon>
        <taxon>Eurotiales</taxon>
        <taxon>Aspergillaceae</taxon>
        <taxon>Penicillium</taxon>
    </lineage>
</organism>
<name>A0A9W9SS76_9EURO</name>
<sequence>MDLFKKDQEKAKGQTQTGASASIHKIIAEKMELDASEIDDLELKEMTEWTDLARNKKLASVLFLLPAGASSVL</sequence>
<dbReference type="AlphaFoldDB" id="A0A9W9SS76"/>
<evidence type="ECO:0000313" key="2">
    <source>
        <dbReference type="Proteomes" id="UP001147752"/>
    </source>
</evidence>
<dbReference type="EMBL" id="JAPZBT010000001">
    <property type="protein sequence ID" value="KAJ5383731.1"/>
    <property type="molecule type" value="Genomic_DNA"/>
</dbReference>
<reference evidence="1" key="2">
    <citation type="journal article" date="2023" name="IMA Fungus">
        <title>Comparative genomic study of the Penicillium genus elucidates a diverse pangenome and 15 lateral gene transfer events.</title>
        <authorList>
            <person name="Petersen C."/>
            <person name="Sorensen T."/>
            <person name="Nielsen M.R."/>
            <person name="Sondergaard T.E."/>
            <person name="Sorensen J.L."/>
            <person name="Fitzpatrick D.A."/>
            <person name="Frisvad J.C."/>
            <person name="Nielsen K.L."/>
        </authorList>
    </citation>
    <scope>NUCLEOTIDE SEQUENCE</scope>
    <source>
        <strain evidence="1">IBT 3081</strain>
    </source>
</reference>
<dbReference type="RefSeq" id="XP_056583507.1">
    <property type="nucleotide sequence ID" value="XM_056719372.1"/>
</dbReference>
<dbReference type="Proteomes" id="UP001147752">
    <property type="component" value="Unassembled WGS sequence"/>
</dbReference>
<comment type="caution">
    <text evidence="1">The sequence shown here is derived from an EMBL/GenBank/DDBJ whole genome shotgun (WGS) entry which is preliminary data.</text>
</comment>
<proteinExistence type="predicted"/>
<accession>A0A9W9SS76</accession>
<keyword evidence="2" id="KW-1185">Reference proteome</keyword>